<accession>A0A0F3GWH0</accession>
<evidence type="ECO:0000313" key="2">
    <source>
        <dbReference type="Proteomes" id="UP000033423"/>
    </source>
</evidence>
<reference evidence="1 2" key="1">
    <citation type="submission" date="2015-02" db="EMBL/GenBank/DDBJ databases">
        <title>Single-cell genomics of uncultivated deep-branching MTB reveals a conserved set of magnetosome genes.</title>
        <authorList>
            <person name="Kolinko S."/>
            <person name="Richter M."/>
            <person name="Glockner F.O."/>
            <person name="Brachmann A."/>
            <person name="Schuler D."/>
        </authorList>
    </citation>
    <scope>NUCLEOTIDE SEQUENCE [LARGE SCALE GENOMIC DNA]</scope>
    <source>
        <strain evidence="1">TM-1</strain>
    </source>
</reference>
<gene>
    <name evidence="1" type="ORF">MBAV_001603</name>
</gene>
<comment type="caution">
    <text evidence="1">The sequence shown here is derived from an EMBL/GenBank/DDBJ whole genome shotgun (WGS) entry which is preliminary data.</text>
</comment>
<keyword evidence="2" id="KW-1185">Reference proteome</keyword>
<proteinExistence type="predicted"/>
<name>A0A0F3GWH0_9BACT</name>
<protein>
    <submittedName>
        <fullName evidence="1">Uncharacterized protein</fullName>
    </submittedName>
</protein>
<sequence length="53" mass="6005">MGNHGKFVLRYNTNPPCKGRGEAGWSATRSPLDPIMRRLMHNISGKLLQKVRN</sequence>
<organism evidence="1 2">
    <name type="scientific">Candidatus Magnetobacterium bavaricum</name>
    <dbReference type="NCBI Taxonomy" id="29290"/>
    <lineage>
        <taxon>Bacteria</taxon>
        <taxon>Pseudomonadati</taxon>
        <taxon>Nitrospirota</taxon>
        <taxon>Thermodesulfovibrionia</taxon>
        <taxon>Thermodesulfovibrionales</taxon>
        <taxon>Candidatus Magnetobacteriaceae</taxon>
        <taxon>Candidatus Magnetobacterium</taxon>
    </lineage>
</organism>
<evidence type="ECO:0000313" key="1">
    <source>
        <dbReference type="EMBL" id="KJU86207.1"/>
    </source>
</evidence>
<dbReference type="AlphaFoldDB" id="A0A0F3GWH0"/>
<dbReference type="EMBL" id="LACI01000686">
    <property type="protein sequence ID" value="KJU86207.1"/>
    <property type="molecule type" value="Genomic_DNA"/>
</dbReference>
<dbReference type="Proteomes" id="UP000033423">
    <property type="component" value="Unassembled WGS sequence"/>
</dbReference>